<protein>
    <submittedName>
        <fullName evidence="2">DrmE family protein</fullName>
    </submittedName>
</protein>
<dbReference type="NCBIfam" id="NF038316">
    <property type="entry name" value="DrmE_fam"/>
    <property type="match status" value="1"/>
</dbReference>
<keyword evidence="3" id="KW-1185">Reference proteome</keyword>
<dbReference type="Pfam" id="PF24957">
    <property type="entry name" value="DrmE_C"/>
    <property type="match status" value="1"/>
</dbReference>
<evidence type="ECO:0000313" key="2">
    <source>
        <dbReference type="EMBL" id="MFG6272512.1"/>
    </source>
</evidence>
<proteinExistence type="predicted"/>
<dbReference type="RefSeq" id="WP_113855826.1">
    <property type="nucleotide sequence ID" value="NZ_CP011940.1"/>
</dbReference>
<name>A0ABW7DMB7_9FIRM</name>
<comment type="caution">
    <text evidence="2">The sequence shown here is derived from an EMBL/GenBank/DDBJ whole genome shotgun (WGS) entry which is preliminary data.</text>
</comment>
<dbReference type="EMBL" id="JBIEKR010000003">
    <property type="protein sequence ID" value="MFG6272512.1"/>
    <property type="molecule type" value="Genomic_DNA"/>
</dbReference>
<organism evidence="2 3">
    <name type="scientific">Megasphaera hexanoica</name>
    <dbReference type="NCBI Taxonomy" id="1675036"/>
    <lineage>
        <taxon>Bacteria</taxon>
        <taxon>Bacillati</taxon>
        <taxon>Bacillota</taxon>
        <taxon>Negativicutes</taxon>
        <taxon>Veillonellales</taxon>
        <taxon>Veillonellaceae</taxon>
        <taxon>Megasphaera</taxon>
    </lineage>
</organism>
<evidence type="ECO:0000313" key="3">
    <source>
        <dbReference type="Proteomes" id="UP001605989"/>
    </source>
</evidence>
<feature type="domain" description="DISARM protein DrmE C-terminal" evidence="1">
    <location>
        <begin position="612"/>
        <end position="780"/>
    </location>
</feature>
<evidence type="ECO:0000259" key="1">
    <source>
        <dbReference type="Pfam" id="PF24957"/>
    </source>
</evidence>
<dbReference type="Proteomes" id="UP001605989">
    <property type="component" value="Unassembled WGS sequence"/>
</dbReference>
<gene>
    <name evidence="2" type="ORF">ACGTZG_04850</name>
</gene>
<accession>A0ABW7DMB7</accession>
<sequence length="845" mass="98190">MSMYDWQLLDTALEKCEIYLGNTKIDKTDLREFKRLIADNFFSEKKLIYSSIPASDIFLGYLFVIAGLLTYINNKQSVDDYIHILIDTAKDDCNFKVTYGRLIYKINPEFSNENEICLVSDRNRLTNYVPRERWNQISDYAGNAENRVKHYQTLKDRVAFYDKIFGDDGKTRPIALDAISYIVVNKKRADQILSKLYIGVRGMEKKKFRELFTVGYRSREREEFIKYPGSLGEQFPSIGICNDLATIKDWIEDYGDSYPITMLYVADWTIIQRDKGFIQQIFANKTIPLQMYNFSFRFGLMKEIRRLQEADVYWGLTPLYLEYNPELIDIVNTNLSGTVIGRYLSSAITFAEYQHVVQKLRKLQKRKDDSQDIFAFMCRSIGLMRRLRTDCFGIEEGLLSPYMEDIQRLEEIQESIYDSAIKKTCSEILAFVKRSYEDIEKNQYKYMELNKLLVDNPYGRKLLIVPYQHQCNAISPSVKKIYNLDIATPLKINDYKNYDLILVSGTFSLKDFPVFLHLRARRTIFLLYEFETLDYTKMSSDADKQLHDFDVLAGLEPDDGSVPDAGEPIETVWDENLDHIDFSELISRFHSSDAESDVNQSQKIGVVRMGLLDDGRQFLFSKKNVEYLDQESNAVRTLSVENLTRGMSFLYCRDFGNRQDVIRAILKEEKEKSDDFNQSVALVKQWKSCLAEYMKEHSKNWNELSRLIGLMGYPNSGGATVRSWTLPESSVIGPRDNKAYQAIKKIIAPYDDDTTAEAYQKATETVRYIHNVSTKKITKILPRVYEETQQGIIADTPIKQMLQNNLNEFVEVLTLSDIQSLDHEIMIPGNYVNKPLENEELTDFE</sequence>
<reference evidence="2 3" key="1">
    <citation type="submission" date="2024-10" db="EMBL/GenBank/DDBJ databases">
        <authorList>
            <person name="Sang B.-I."/>
            <person name="Prabhaharan D."/>
        </authorList>
    </citation>
    <scope>NUCLEOTIDE SEQUENCE [LARGE SCALE GENOMIC DNA]</scope>
    <source>
        <strain evidence="2 3">MH</strain>
    </source>
</reference>
<dbReference type="InterPro" id="IPR056666">
    <property type="entry name" value="DrmE_C"/>
</dbReference>
<dbReference type="InterPro" id="IPR049794">
    <property type="entry name" value="DrmE"/>
</dbReference>